<evidence type="ECO:0000313" key="2">
    <source>
        <dbReference type="EMBL" id="KAK6791681.1"/>
    </source>
</evidence>
<feature type="region of interest" description="Disordered" evidence="1">
    <location>
        <begin position="49"/>
        <end position="76"/>
    </location>
</feature>
<proteinExistence type="predicted"/>
<dbReference type="Proteomes" id="UP001371456">
    <property type="component" value="Unassembled WGS sequence"/>
</dbReference>
<accession>A0AAN8YH25</accession>
<name>A0AAN8YH25_SOLBU</name>
<sequence length="76" mass="8489">MSNSNRLLYSSSKSGSNSIKGGVIEQKLNANISNCSYLLKRKKHCEDSNDVNEHQKSTIFPLNDNVNSNEDKKKMG</sequence>
<keyword evidence="3" id="KW-1185">Reference proteome</keyword>
<reference evidence="2 3" key="1">
    <citation type="submission" date="2024-02" db="EMBL/GenBank/DDBJ databases">
        <title>de novo genome assembly of Solanum bulbocastanum strain 11H21.</title>
        <authorList>
            <person name="Hosaka A.J."/>
        </authorList>
    </citation>
    <scope>NUCLEOTIDE SEQUENCE [LARGE SCALE GENOMIC DNA]</scope>
    <source>
        <tissue evidence="2">Young leaves</tissue>
    </source>
</reference>
<evidence type="ECO:0000256" key="1">
    <source>
        <dbReference type="SAM" id="MobiDB-lite"/>
    </source>
</evidence>
<feature type="compositionally biased region" description="Low complexity" evidence="1">
    <location>
        <begin position="1"/>
        <end position="22"/>
    </location>
</feature>
<organism evidence="2 3">
    <name type="scientific">Solanum bulbocastanum</name>
    <name type="common">Wild potato</name>
    <dbReference type="NCBI Taxonomy" id="147425"/>
    <lineage>
        <taxon>Eukaryota</taxon>
        <taxon>Viridiplantae</taxon>
        <taxon>Streptophyta</taxon>
        <taxon>Embryophyta</taxon>
        <taxon>Tracheophyta</taxon>
        <taxon>Spermatophyta</taxon>
        <taxon>Magnoliopsida</taxon>
        <taxon>eudicotyledons</taxon>
        <taxon>Gunneridae</taxon>
        <taxon>Pentapetalae</taxon>
        <taxon>asterids</taxon>
        <taxon>lamiids</taxon>
        <taxon>Solanales</taxon>
        <taxon>Solanaceae</taxon>
        <taxon>Solanoideae</taxon>
        <taxon>Solaneae</taxon>
        <taxon>Solanum</taxon>
    </lineage>
</organism>
<gene>
    <name evidence="2" type="ORF">RDI58_010762</name>
</gene>
<evidence type="ECO:0000313" key="3">
    <source>
        <dbReference type="Proteomes" id="UP001371456"/>
    </source>
</evidence>
<feature type="compositionally biased region" description="Polar residues" evidence="1">
    <location>
        <begin position="57"/>
        <end position="68"/>
    </location>
</feature>
<dbReference type="AlphaFoldDB" id="A0AAN8YH25"/>
<feature type="region of interest" description="Disordered" evidence="1">
    <location>
        <begin position="1"/>
        <end position="23"/>
    </location>
</feature>
<comment type="caution">
    <text evidence="2">The sequence shown here is derived from an EMBL/GenBank/DDBJ whole genome shotgun (WGS) entry which is preliminary data.</text>
</comment>
<dbReference type="EMBL" id="JBANQN010000004">
    <property type="protein sequence ID" value="KAK6791681.1"/>
    <property type="molecule type" value="Genomic_DNA"/>
</dbReference>
<protein>
    <submittedName>
        <fullName evidence="2">Uncharacterized protein</fullName>
    </submittedName>
</protein>